<gene>
    <name evidence="1" type="ORF">SE17_21060</name>
</gene>
<reference evidence="1 2" key="1">
    <citation type="submission" date="2015-09" db="EMBL/GenBank/DDBJ databases">
        <title>Draft genome sequence of Kouleothrix aurantiaca JCM 19913.</title>
        <authorList>
            <person name="Hemp J."/>
        </authorList>
    </citation>
    <scope>NUCLEOTIDE SEQUENCE [LARGE SCALE GENOMIC DNA]</scope>
    <source>
        <strain evidence="1 2">COM-B</strain>
    </source>
</reference>
<dbReference type="Proteomes" id="UP000050509">
    <property type="component" value="Unassembled WGS sequence"/>
</dbReference>
<name>A0A0P9F4N8_9CHLR</name>
<sequence>MIEQKSMRTIPIAKTVMGEAEAEAAKRPIMSGWITQGPEVAAFEQEFAEFVGATHACAVSNCTTALHLALLAVGVQPGDEVITVSHSYIATANSIHYCQAMPVFVDVDLATQNMNPALIEGAITARTRA</sequence>
<dbReference type="SUPFAM" id="SSF53383">
    <property type="entry name" value="PLP-dependent transferases"/>
    <property type="match status" value="1"/>
</dbReference>
<accession>A0A0P9F4N8</accession>
<keyword evidence="1" id="KW-0808">Transferase</keyword>
<keyword evidence="2" id="KW-1185">Reference proteome</keyword>
<dbReference type="InterPro" id="IPR000653">
    <property type="entry name" value="DegT/StrS_aminotransferase"/>
</dbReference>
<organism evidence="1 2">
    <name type="scientific">Kouleothrix aurantiaca</name>
    <dbReference type="NCBI Taxonomy" id="186479"/>
    <lineage>
        <taxon>Bacteria</taxon>
        <taxon>Bacillati</taxon>
        <taxon>Chloroflexota</taxon>
        <taxon>Chloroflexia</taxon>
        <taxon>Chloroflexales</taxon>
        <taxon>Roseiflexineae</taxon>
        <taxon>Roseiflexaceae</taxon>
        <taxon>Kouleothrix</taxon>
    </lineage>
</organism>
<feature type="non-terminal residue" evidence="1">
    <location>
        <position position="129"/>
    </location>
</feature>
<dbReference type="PANTHER" id="PTHR30244">
    <property type="entry name" value="TRANSAMINASE"/>
    <property type="match status" value="1"/>
</dbReference>
<dbReference type="PANTHER" id="PTHR30244:SF34">
    <property type="entry name" value="DTDP-4-AMINO-4,6-DIDEOXYGALACTOSE TRANSAMINASE"/>
    <property type="match status" value="1"/>
</dbReference>
<dbReference type="GO" id="GO:0030170">
    <property type="term" value="F:pyridoxal phosphate binding"/>
    <property type="evidence" value="ECO:0007669"/>
    <property type="project" value="TreeGrafter"/>
</dbReference>
<evidence type="ECO:0000313" key="1">
    <source>
        <dbReference type="EMBL" id="KPV51460.1"/>
    </source>
</evidence>
<comment type="caution">
    <text evidence="1">The sequence shown here is derived from an EMBL/GenBank/DDBJ whole genome shotgun (WGS) entry which is preliminary data.</text>
</comment>
<dbReference type="InterPro" id="IPR015424">
    <property type="entry name" value="PyrdxlP-dep_Trfase"/>
</dbReference>
<keyword evidence="1" id="KW-0032">Aminotransferase</keyword>
<dbReference type="Gene3D" id="3.40.640.10">
    <property type="entry name" value="Type I PLP-dependent aspartate aminotransferase-like (Major domain)"/>
    <property type="match status" value="1"/>
</dbReference>
<dbReference type="AlphaFoldDB" id="A0A0P9F4N8"/>
<dbReference type="Pfam" id="PF01041">
    <property type="entry name" value="DegT_DnrJ_EryC1"/>
    <property type="match status" value="1"/>
</dbReference>
<proteinExistence type="predicted"/>
<evidence type="ECO:0000313" key="2">
    <source>
        <dbReference type="Proteomes" id="UP000050509"/>
    </source>
</evidence>
<dbReference type="GO" id="GO:0000271">
    <property type="term" value="P:polysaccharide biosynthetic process"/>
    <property type="evidence" value="ECO:0007669"/>
    <property type="project" value="TreeGrafter"/>
</dbReference>
<dbReference type="GO" id="GO:0008483">
    <property type="term" value="F:transaminase activity"/>
    <property type="evidence" value="ECO:0007669"/>
    <property type="project" value="UniProtKB-KW"/>
</dbReference>
<dbReference type="InterPro" id="IPR015421">
    <property type="entry name" value="PyrdxlP-dep_Trfase_major"/>
</dbReference>
<dbReference type="EMBL" id="LJCR01000905">
    <property type="protein sequence ID" value="KPV51460.1"/>
    <property type="molecule type" value="Genomic_DNA"/>
</dbReference>
<protein>
    <submittedName>
        <fullName evidence="1">Aminotransferase DegT</fullName>
    </submittedName>
</protein>